<accession>A0A8S0QKJ8</accession>
<dbReference type="OrthoDB" id="10251855at2759"/>
<keyword evidence="2" id="KW-1185">Reference proteome</keyword>
<gene>
    <name evidence="1" type="ORF">OLEA9_A031930</name>
</gene>
<name>A0A8S0QKJ8_OLEEU</name>
<dbReference type="EMBL" id="CACTIH010001868">
    <property type="protein sequence ID" value="CAA2966772.1"/>
    <property type="molecule type" value="Genomic_DNA"/>
</dbReference>
<organism evidence="1 2">
    <name type="scientific">Olea europaea subsp. europaea</name>
    <dbReference type="NCBI Taxonomy" id="158383"/>
    <lineage>
        <taxon>Eukaryota</taxon>
        <taxon>Viridiplantae</taxon>
        <taxon>Streptophyta</taxon>
        <taxon>Embryophyta</taxon>
        <taxon>Tracheophyta</taxon>
        <taxon>Spermatophyta</taxon>
        <taxon>Magnoliopsida</taxon>
        <taxon>eudicotyledons</taxon>
        <taxon>Gunneridae</taxon>
        <taxon>Pentapetalae</taxon>
        <taxon>asterids</taxon>
        <taxon>lamiids</taxon>
        <taxon>Lamiales</taxon>
        <taxon>Oleaceae</taxon>
        <taxon>Oleeae</taxon>
        <taxon>Olea</taxon>
    </lineage>
</organism>
<reference evidence="1 2" key="1">
    <citation type="submission" date="2019-12" db="EMBL/GenBank/DDBJ databases">
        <authorList>
            <person name="Alioto T."/>
            <person name="Alioto T."/>
            <person name="Gomez Garrido J."/>
        </authorList>
    </citation>
    <scope>NUCLEOTIDE SEQUENCE [LARGE SCALE GENOMIC DNA]</scope>
</reference>
<dbReference type="Gramene" id="OE9A031930T1">
    <property type="protein sequence ID" value="OE9A031930C1"/>
    <property type="gene ID" value="OE9A031930"/>
</dbReference>
<sequence>MGRTLWNGCVVDSLGSGEYTVDIEGLTKGVLREGRGVGGQYSMIKEGINYSKVPGWGETVRHIVGKYSSSNFMLGCHLGNKVTKEKKLEAIERRVNGGCYNCQILVWTNLYTLYFLSV</sequence>
<protein>
    <submittedName>
        <fullName evidence="1">Uncharacterized protein</fullName>
    </submittedName>
</protein>
<evidence type="ECO:0000313" key="2">
    <source>
        <dbReference type="Proteomes" id="UP000594638"/>
    </source>
</evidence>
<proteinExistence type="predicted"/>
<dbReference type="AlphaFoldDB" id="A0A8S0QKJ8"/>
<comment type="caution">
    <text evidence="1">The sequence shown here is derived from an EMBL/GenBank/DDBJ whole genome shotgun (WGS) entry which is preliminary data.</text>
</comment>
<evidence type="ECO:0000313" key="1">
    <source>
        <dbReference type="EMBL" id="CAA2966772.1"/>
    </source>
</evidence>
<dbReference type="Proteomes" id="UP000594638">
    <property type="component" value="Unassembled WGS sequence"/>
</dbReference>